<proteinExistence type="predicted"/>
<name>A0A0J9X3J7_GEOCN</name>
<sequence length="168" mass="17912">MSIAPTSTSIMYIPMLFDTSVETATLAPMSYDFKSSLGDTIPSASTPLPNNDQSSQTLIEFDSTIQVATVTPAPYDTTSQKSQQPKYVIVSNLTAIVSTTAPTLTSIHSIKPTGRKFSNSTIAIMPTMPLPTQSMEVSTNAAHSPARHGYSRKLQTACALALLSLLLV</sequence>
<gene>
    <name evidence="1" type="ORF">BN980_GECA02s00395g</name>
</gene>
<organism evidence="1 2">
    <name type="scientific">Geotrichum candidum</name>
    <name type="common">Oospora lactis</name>
    <name type="synonym">Dipodascus geotrichum</name>
    <dbReference type="NCBI Taxonomy" id="1173061"/>
    <lineage>
        <taxon>Eukaryota</taxon>
        <taxon>Fungi</taxon>
        <taxon>Dikarya</taxon>
        <taxon>Ascomycota</taxon>
        <taxon>Saccharomycotina</taxon>
        <taxon>Dipodascomycetes</taxon>
        <taxon>Dipodascales</taxon>
        <taxon>Dipodascaceae</taxon>
        <taxon>Geotrichum</taxon>
    </lineage>
</organism>
<evidence type="ECO:0000313" key="2">
    <source>
        <dbReference type="Proteomes" id="UP000242525"/>
    </source>
</evidence>
<comment type="caution">
    <text evidence="1">The sequence shown here is derived from an EMBL/GenBank/DDBJ whole genome shotgun (WGS) entry which is preliminary data.</text>
</comment>
<evidence type="ECO:0000313" key="1">
    <source>
        <dbReference type="EMBL" id="CDO51761.1"/>
    </source>
</evidence>
<reference evidence="1" key="1">
    <citation type="submission" date="2014-03" db="EMBL/GenBank/DDBJ databases">
        <authorList>
            <person name="Casaregola S."/>
        </authorList>
    </citation>
    <scope>NUCLEOTIDE SEQUENCE [LARGE SCALE GENOMIC DNA]</scope>
    <source>
        <strain evidence="1">CLIB 918</strain>
    </source>
</reference>
<dbReference type="Proteomes" id="UP000242525">
    <property type="component" value="Unassembled WGS sequence"/>
</dbReference>
<protein>
    <submittedName>
        <fullName evidence="1">Uncharacterized protein</fullName>
    </submittedName>
</protein>
<accession>A0A0J9X3J7</accession>
<dbReference type="EMBL" id="CCBN010000002">
    <property type="protein sequence ID" value="CDO51761.1"/>
    <property type="molecule type" value="Genomic_DNA"/>
</dbReference>
<dbReference type="AlphaFoldDB" id="A0A0J9X3J7"/>
<keyword evidence="2" id="KW-1185">Reference proteome</keyword>